<comment type="caution">
    <text evidence="2">The sequence shown here is derived from an EMBL/GenBank/DDBJ whole genome shotgun (WGS) entry which is preliminary data.</text>
</comment>
<evidence type="ECO:0000313" key="2">
    <source>
        <dbReference type="EMBL" id="MBD2739385.1"/>
    </source>
</evidence>
<keyword evidence="1" id="KW-1133">Transmembrane helix</keyword>
<keyword evidence="3" id="KW-1185">Reference proteome</keyword>
<organism evidence="2 3">
    <name type="scientific">Nostoc paludosum FACHB-159</name>
    <dbReference type="NCBI Taxonomy" id="2692908"/>
    <lineage>
        <taxon>Bacteria</taxon>
        <taxon>Bacillati</taxon>
        <taxon>Cyanobacteriota</taxon>
        <taxon>Cyanophyceae</taxon>
        <taxon>Nostocales</taxon>
        <taxon>Nostocaceae</taxon>
        <taxon>Nostoc</taxon>
    </lineage>
</organism>
<dbReference type="EMBL" id="JACJTU010000082">
    <property type="protein sequence ID" value="MBD2739385.1"/>
    <property type="molecule type" value="Genomic_DNA"/>
</dbReference>
<accession>A0ABR8KIJ1</accession>
<dbReference type="Proteomes" id="UP000637383">
    <property type="component" value="Unassembled WGS sequence"/>
</dbReference>
<feature type="transmembrane region" description="Helical" evidence="1">
    <location>
        <begin position="190"/>
        <end position="216"/>
    </location>
</feature>
<name>A0ABR8KIJ1_9NOSO</name>
<keyword evidence="1" id="KW-0472">Membrane</keyword>
<reference evidence="2 3" key="1">
    <citation type="journal article" date="2020" name="ISME J.">
        <title>Comparative genomics reveals insights into cyanobacterial evolution and habitat adaptation.</title>
        <authorList>
            <person name="Chen M.Y."/>
            <person name="Teng W.K."/>
            <person name="Zhao L."/>
            <person name="Hu C.X."/>
            <person name="Zhou Y.K."/>
            <person name="Han B.P."/>
            <person name="Song L.R."/>
            <person name="Shu W.S."/>
        </authorList>
    </citation>
    <scope>NUCLEOTIDE SEQUENCE [LARGE SCALE GENOMIC DNA]</scope>
    <source>
        <strain evidence="2 3">FACHB-159</strain>
    </source>
</reference>
<proteinExistence type="predicted"/>
<gene>
    <name evidence="2" type="ORF">H6H03_36940</name>
</gene>
<sequence>MQQQFFYKGLFILVCLGIWLFATSPAFRILEQTPNKLVLHIRPTFAWAISTLLGGIALLFTIFTLQSAPVTILSCKHSIPTYSLPSHQELTSTNCELIAMSWLGTEANRNIFSKVQEAILEMKMNSYGYAQLARYRAIILTEKGNIAITDSYVSMQEPAYENMYNLVTQINEFIKNSLAASLTVQYEDKLLGYTGFFIAGCFWLITGLVLVTAPFINCSFDKKVDGVILERRNFFWKKAVRCKLNDIKAVNVESYSDEGNVNYRINLLLISGENLPLTQSLTSNWQEKQQIVEQIRQFLKND</sequence>
<feature type="transmembrane region" description="Helical" evidence="1">
    <location>
        <begin position="44"/>
        <end position="65"/>
    </location>
</feature>
<protein>
    <submittedName>
        <fullName evidence="2">Uncharacterized protein</fullName>
    </submittedName>
</protein>
<keyword evidence="1" id="KW-0812">Transmembrane</keyword>
<evidence type="ECO:0000313" key="3">
    <source>
        <dbReference type="Proteomes" id="UP000637383"/>
    </source>
</evidence>
<evidence type="ECO:0000256" key="1">
    <source>
        <dbReference type="SAM" id="Phobius"/>
    </source>
</evidence>